<dbReference type="OrthoDB" id="1072778at2"/>
<reference evidence="1 2" key="1">
    <citation type="submission" date="2017-05" db="EMBL/GenBank/DDBJ databases">
        <title>whole genome sequence of Prevotella melaninogenica GAI 07411.</title>
        <authorList>
            <person name="Kondo Y."/>
            <person name="Hoshino T."/>
        </authorList>
    </citation>
    <scope>NUCLEOTIDE SEQUENCE [LARGE SCALE GENOMIC DNA]</scope>
    <source>
        <strain evidence="1 2">GAI 07411</strain>
    </source>
</reference>
<evidence type="ECO:0000313" key="2">
    <source>
        <dbReference type="Proteomes" id="UP000267517"/>
    </source>
</evidence>
<gene>
    <name evidence="1" type="ORF">PMEL_200332</name>
</gene>
<evidence type="ECO:0000313" key="1">
    <source>
        <dbReference type="EMBL" id="BBA29808.1"/>
    </source>
</evidence>
<name>A0A250KJE1_9BACT</name>
<dbReference type="EMBL" id="AP018050">
    <property type="protein sequence ID" value="BBA29808.1"/>
    <property type="molecule type" value="Genomic_DNA"/>
</dbReference>
<protein>
    <submittedName>
        <fullName evidence="1">Uncharacterized protein</fullName>
    </submittedName>
</protein>
<dbReference type="AlphaFoldDB" id="A0A250KJE1"/>
<organism evidence="1 2">
    <name type="scientific">Prevotella melaninogenica</name>
    <dbReference type="NCBI Taxonomy" id="28132"/>
    <lineage>
        <taxon>Bacteria</taxon>
        <taxon>Pseudomonadati</taxon>
        <taxon>Bacteroidota</taxon>
        <taxon>Bacteroidia</taxon>
        <taxon>Bacteroidales</taxon>
        <taxon>Prevotellaceae</taxon>
        <taxon>Prevotella</taxon>
    </lineage>
</organism>
<accession>A0A250KJE1</accession>
<sequence length="162" mass="19565">MLKIKNDNYAFFKGIECRFWKVEENLYRLQTSFKESLLSIGFKRYENCKTNEFLSDKVFITLSAEQIQSAFQRENYCNYQDGKYYLENIILKNNDIILSPELETKKKIGLHFYDDRRIHLPYELFVNEVTDIWEERTPIKGFKFDVEPIVYIKKDGVWLVEE</sequence>
<dbReference type="Proteomes" id="UP000267517">
    <property type="component" value="Chromosome II"/>
</dbReference>
<dbReference type="RefSeq" id="WP_120174937.1">
    <property type="nucleotide sequence ID" value="NZ_AP018050.1"/>
</dbReference>
<proteinExistence type="predicted"/>